<gene>
    <name evidence="1" type="ORF">FRZ00_26595</name>
</gene>
<name>A0A5N5W393_STRMB</name>
<organism evidence="1 2">
    <name type="scientific">Streptomyces mobaraensis</name>
    <name type="common">Streptoverticillium mobaraense</name>
    <dbReference type="NCBI Taxonomy" id="35621"/>
    <lineage>
        <taxon>Bacteria</taxon>
        <taxon>Bacillati</taxon>
        <taxon>Actinomycetota</taxon>
        <taxon>Actinomycetes</taxon>
        <taxon>Kitasatosporales</taxon>
        <taxon>Streptomycetaceae</taxon>
        <taxon>Streptomyces</taxon>
    </lineage>
</organism>
<dbReference type="OrthoDB" id="5144858at2"/>
<comment type="caution">
    <text evidence="1">The sequence shown here is derived from an EMBL/GenBank/DDBJ whole genome shotgun (WGS) entry which is preliminary data.</text>
</comment>
<dbReference type="Proteomes" id="UP000327000">
    <property type="component" value="Unassembled WGS sequence"/>
</dbReference>
<dbReference type="AlphaFoldDB" id="A0A5N5W393"/>
<keyword evidence="2" id="KW-1185">Reference proteome</keyword>
<protein>
    <submittedName>
        <fullName evidence="1">Uncharacterized protein</fullName>
    </submittedName>
</protein>
<evidence type="ECO:0000313" key="2">
    <source>
        <dbReference type="Proteomes" id="UP000327000"/>
    </source>
</evidence>
<proteinExistence type="predicted"/>
<dbReference type="RefSeq" id="WP_152265242.1">
    <property type="nucleotide sequence ID" value="NZ_VOKX01000106.1"/>
</dbReference>
<evidence type="ECO:0000313" key="1">
    <source>
        <dbReference type="EMBL" id="KAB7835785.1"/>
    </source>
</evidence>
<dbReference type="EMBL" id="VOKX01000106">
    <property type="protein sequence ID" value="KAB7835785.1"/>
    <property type="molecule type" value="Genomic_DNA"/>
</dbReference>
<sequence>MARAFWDLSEDLAAGRAPIARCGAERWALTKMLELAPRVCAASDSELLAWGVQLPGEDESTWQLHEDAWQLVVEHAEHSTAAT</sequence>
<accession>A0A5N5W393</accession>
<reference evidence="1 2" key="1">
    <citation type="journal article" date="2019" name="Microb. Cell Fact.">
        <title>Exploring novel herbicidin analogues by transcriptional regulator overexpression and MS/MS molecular networking.</title>
        <authorList>
            <person name="Shi Y."/>
            <person name="Gu R."/>
            <person name="Li Y."/>
            <person name="Wang X."/>
            <person name="Ren W."/>
            <person name="Li X."/>
            <person name="Wang L."/>
            <person name="Xie Y."/>
            <person name="Hong B."/>
        </authorList>
    </citation>
    <scope>NUCLEOTIDE SEQUENCE [LARGE SCALE GENOMIC DNA]</scope>
    <source>
        <strain evidence="1 2">US-43</strain>
    </source>
</reference>